<organism evidence="1 2">
    <name type="scientific">Microtetraspora fusca</name>
    <dbReference type="NCBI Taxonomy" id="1997"/>
    <lineage>
        <taxon>Bacteria</taxon>
        <taxon>Bacillati</taxon>
        <taxon>Actinomycetota</taxon>
        <taxon>Actinomycetes</taxon>
        <taxon>Streptosporangiales</taxon>
        <taxon>Streptosporangiaceae</taxon>
        <taxon>Microtetraspora</taxon>
    </lineage>
</organism>
<name>A0ABW6V8T2_MICFU</name>
<gene>
    <name evidence="1" type="ORF">ACFY05_17825</name>
</gene>
<dbReference type="EMBL" id="JBIAXI010000009">
    <property type="protein sequence ID" value="MFF4774713.1"/>
    <property type="molecule type" value="Genomic_DNA"/>
</dbReference>
<accession>A0ABW6V8T2</accession>
<protein>
    <submittedName>
        <fullName evidence="1">Uncharacterized protein</fullName>
    </submittedName>
</protein>
<comment type="caution">
    <text evidence="1">The sequence shown here is derived from an EMBL/GenBank/DDBJ whole genome shotgun (WGS) entry which is preliminary data.</text>
</comment>
<keyword evidence="2" id="KW-1185">Reference proteome</keyword>
<dbReference type="Proteomes" id="UP001602119">
    <property type="component" value="Unassembled WGS sequence"/>
</dbReference>
<sequence>MDITRTYVAAFFDLHLRKKPQPLLDEPSTRYPEIKYCSAETKTCR</sequence>
<proteinExistence type="predicted"/>
<dbReference type="RefSeq" id="WP_387343010.1">
    <property type="nucleotide sequence ID" value="NZ_JBIAXI010000009.1"/>
</dbReference>
<evidence type="ECO:0000313" key="2">
    <source>
        <dbReference type="Proteomes" id="UP001602119"/>
    </source>
</evidence>
<reference evidence="1 2" key="1">
    <citation type="submission" date="2024-10" db="EMBL/GenBank/DDBJ databases">
        <title>The Natural Products Discovery Center: Release of the First 8490 Sequenced Strains for Exploring Actinobacteria Biosynthetic Diversity.</title>
        <authorList>
            <person name="Kalkreuter E."/>
            <person name="Kautsar S.A."/>
            <person name="Yang D."/>
            <person name="Bader C.D."/>
            <person name="Teijaro C.N."/>
            <person name="Fluegel L."/>
            <person name="Davis C.M."/>
            <person name="Simpson J.R."/>
            <person name="Lauterbach L."/>
            <person name="Steele A.D."/>
            <person name="Gui C."/>
            <person name="Meng S."/>
            <person name="Li G."/>
            <person name="Viehrig K."/>
            <person name="Ye F."/>
            <person name="Su P."/>
            <person name="Kiefer A.F."/>
            <person name="Nichols A."/>
            <person name="Cepeda A.J."/>
            <person name="Yan W."/>
            <person name="Fan B."/>
            <person name="Jiang Y."/>
            <person name="Adhikari A."/>
            <person name="Zheng C.-J."/>
            <person name="Schuster L."/>
            <person name="Cowan T.M."/>
            <person name="Smanski M.J."/>
            <person name="Chevrette M.G."/>
            <person name="De Carvalho L.P.S."/>
            <person name="Shen B."/>
        </authorList>
    </citation>
    <scope>NUCLEOTIDE SEQUENCE [LARGE SCALE GENOMIC DNA]</scope>
    <source>
        <strain evidence="1 2">NPDC001281</strain>
    </source>
</reference>
<evidence type="ECO:0000313" key="1">
    <source>
        <dbReference type="EMBL" id="MFF4774713.1"/>
    </source>
</evidence>